<dbReference type="EC" id="2.7.13.3" evidence="2"/>
<dbReference type="EMBL" id="FOEF01000007">
    <property type="protein sequence ID" value="SEP39540.1"/>
    <property type="molecule type" value="Genomic_DNA"/>
</dbReference>
<keyword evidence="8" id="KW-0902">Two-component regulatory system</keyword>
<gene>
    <name evidence="12" type="ORF">SAMN04489732_107295</name>
</gene>
<feature type="coiled-coil region" evidence="9">
    <location>
        <begin position="167"/>
        <end position="194"/>
    </location>
</feature>
<dbReference type="InterPro" id="IPR011712">
    <property type="entry name" value="Sig_transdc_His_kin_sub3_dim/P"/>
</dbReference>
<sequence length="385" mass="39869">MTTTGPRTGDFRDQLVQPVLVLGVTAVGAVQWSAGQTVFPAVALSLFVLAALAGISTLFPWTGLGPRTQIAVISAYMGFGALLLPLAHETQAAGIFPFIAASAAGVKLASRKAAVGIAVGGALLATGASWAVGALVPSAPQWPWWAPLTVALPVYMGISFRDRQDVLLSARRAAEAAERAAESEAREAALLERARIGREVHDVLGHSLSGIALQLDLADALRDSGRDEESVAAVRRARALAVDSIGETRRAVQALREDTLPLPDLLRRLAERNAVDFTIAGEPASPGAEATHAVFRVAQEALTNAAKHAPGATRAMSLSGTADRIILTVHNGPAGDARHGGTAATPGVGLVGMRERAAQLDATLHAGLAPDGGWTVELSLPRHSV</sequence>
<dbReference type="AlphaFoldDB" id="A0A1H8XHR8"/>
<keyword evidence="10" id="KW-0472">Membrane</keyword>
<keyword evidence="10" id="KW-1133">Transmembrane helix</keyword>
<evidence type="ECO:0000313" key="12">
    <source>
        <dbReference type="EMBL" id="SEP39540.1"/>
    </source>
</evidence>
<feature type="transmembrane region" description="Helical" evidence="10">
    <location>
        <begin position="117"/>
        <end position="136"/>
    </location>
</feature>
<feature type="transmembrane region" description="Helical" evidence="10">
    <location>
        <begin position="38"/>
        <end position="58"/>
    </location>
</feature>
<evidence type="ECO:0000256" key="4">
    <source>
        <dbReference type="ARBA" id="ARBA00022679"/>
    </source>
</evidence>
<feature type="domain" description="Signal transduction histidine kinase subgroup 3 dimerisation and phosphoacceptor" evidence="11">
    <location>
        <begin position="192"/>
        <end position="260"/>
    </location>
</feature>
<keyword evidence="4" id="KW-0808">Transferase</keyword>
<evidence type="ECO:0000256" key="2">
    <source>
        <dbReference type="ARBA" id="ARBA00012438"/>
    </source>
</evidence>
<comment type="catalytic activity">
    <reaction evidence="1">
        <text>ATP + protein L-histidine = ADP + protein N-phospho-L-histidine.</text>
        <dbReference type="EC" id="2.7.13.3"/>
    </reaction>
</comment>
<dbReference type="PANTHER" id="PTHR24421">
    <property type="entry name" value="NITRATE/NITRITE SENSOR PROTEIN NARX-RELATED"/>
    <property type="match status" value="1"/>
</dbReference>
<dbReference type="Pfam" id="PF07730">
    <property type="entry name" value="HisKA_3"/>
    <property type="match status" value="1"/>
</dbReference>
<dbReference type="GO" id="GO:0005524">
    <property type="term" value="F:ATP binding"/>
    <property type="evidence" value="ECO:0007669"/>
    <property type="project" value="UniProtKB-KW"/>
</dbReference>
<dbReference type="STRING" id="394193.SAMN04489732_107295"/>
<evidence type="ECO:0000256" key="9">
    <source>
        <dbReference type="SAM" id="Coils"/>
    </source>
</evidence>
<evidence type="ECO:0000256" key="7">
    <source>
        <dbReference type="ARBA" id="ARBA00022840"/>
    </source>
</evidence>
<keyword evidence="7" id="KW-0067">ATP-binding</keyword>
<feature type="transmembrane region" description="Helical" evidence="10">
    <location>
        <begin position="142"/>
        <end position="160"/>
    </location>
</feature>
<reference evidence="12 13" key="1">
    <citation type="submission" date="2016-10" db="EMBL/GenBank/DDBJ databases">
        <authorList>
            <person name="de Groot N.N."/>
        </authorList>
    </citation>
    <scope>NUCLEOTIDE SEQUENCE [LARGE SCALE GENOMIC DNA]</scope>
    <source>
        <strain evidence="12 13">DSM 44993</strain>
    </source>
</reference>
<name>A0A1H8XHR8_9PSEU</name>
<protein>
    <recommendedName>
        <fullName evidence="2">histidine kinase</fullName>
        <ecNumber evidence="2">2.7.13.3</ecNumber>
    </recommendedName>
</protein>
<dbReference type="GO" id="GO:0016020">
    <property type="term" value="C:membrane"/>
    <property type="evidence" value="ECO:0007669"/>
    <property type="project" value="InterPro"/>
</dbReference>
<keyword evidence="5" id="KW-0547">Nucleotide-binding</keyword>
<dbReference type="RefSeq" id="WP_091618231.1">
    <property type="nucleotide sequence ID" value="NZ_FOEF01000007.1"/>
</dbReference>
<dbReference type="Gene3D" id="3.30.565.10">
    <property type="entry name" value="Histidine kinase-like ATPase, C-terminal domain"/>
    <property type="match status" value="1"/>
</dbReference>
<feature type="transmembrane region" description="Helical" evidence="10">
    <location>
        <begin position="15"/>
        <end position="32"/>
    </location>
</feature>
<keyword evidence="10" id="KW-0812">Transmembrane</keyword>
<dbReference type="PANTHER" id="PTHR24421:SF10">
    <property type="entry name" value="NITRATE_NITRITE SENSOR PROTEIN NARQ"/>
    <property type="match status" value="1"/>
</dbReference>
<keyword evidence="3" id="KW-0597">Phosphoprotein</keyword>
<evidence type="ECO:0000256" key="5">
    <source>
        <dbReference type="ARBA" id="ARBA00022741"/>
    </source>
</evidence>
<organism evidence="12 13">
    <name type="scientific">Amycolatopsis saalfeldensis</name>
    <dbReference type="NCBI Taxonomy" id="394193"/>
    <lineage>
        <taxon>Bacteria</taxon>
        <taxon>Bacillati</taxon>
        <taxon>Actinomycetota</taxon>
        <taxon>Actinomycetes</taxon>
        <taxon>Pseudonocardiales</taxon>
        <taxon>Pseudonocardiaceae</taxon>
        <taxon>Amycolatopsis</taxon>
    </lineage>
</organism>
<dbReference type="Gene3D" id="1.20.5.1930">
    <property type="match status" value="1"/>
</dbReference>
<dbReference type="GO" id="GO:0000155">
    <property type="term" value="F:phosphorelay sensor kinase activity"/>
    <property type="evidence" value="ECO:0007669"/>
    <property type="project" value="InterPro"/>
</dbReference>
<proteinExistence type="predicted"/>
<dbReference type="GO" id="GO:0046983">
    <property type="term" value="F:protein dimerization activity"/>
    <property type="evidence" value="ECO:0007669"/>
    <property type="project" value="InterPro"/>
</dbReference>
<evidence type="ECO:0000256" key="3">
    <source>
        <dbReference type="ARBA" id="ARBA00022553"/>
    </source>
</evidence>
<dbReference type="InterPro" id="IPR050482">
    <property type="entry name" value="Sensor_HK_TwoCompSys"/>
</dbReference>
<keyword evidence="9" id="KW-0175">Coiled coil</keyword>
<accession>A0A1H8XHR8</accession>
<dbReference type="SUPFAM" id="SSF55874">
    <property type="entry name" value="ATPase domain of HSP90 chaperone/DNA topoisomerase II/histidine kinase"/>
    <property type="match status" value="1"/>
</dbReference>
<evidence type="ECO:0000256" key="1">
    <source>
        <dbReference type="ARBA" id="ARBA00000085"/>
    </source>
</evidence>
<keyword evidence="6 12" id="KW-0418">Kinase</keyword>
<evidence type="ECO:0000259" key="11">
    <source>
        <dbReference type="Pfam" id="PF07730"/>
    </source>
</evidence>
<dbReference type="Proteomes" id="UP000198582">
    <property type="component" value="Unassembled WGS sequence"/>
</dbReference>
<keyword evidence="13" id="KW-1185">Reference proteome</keyword>
<dbReference type="OrthoDB" id="227596at2"/>
<dbReference type="CDD" id="cd16917">
    <property type="entry name" value="HATPase_UhpB-NarQ-NarX-like"/>
    <property type="match status" value="1"/>
</dbReference>
<evidence type="ECO:0000256" key="8">
    <source>
        <dbReference type="ARBA" id="ARBA00023012"/>
    </source>
</evidence>
<evidence type="ECO:0000256" key="6">
    <source>
        <dbReference type="ARBA" id="ARBA00022777"/>
    </source>
</evidence>
<evidence type="ECO:0000313" key="13">
    <source>
        <dbReference type="Proteomes" id="UP000198582"/>
    </source>
</evidence>
<dbReference type="InterPro" id="IPR036890">
    <property type="entry name" value="HATPase_C_sf"/>
</dbReference>
<evidence type="ECO:0000256" key="10">
    <source>
        <dbReference type="SAM" id="Phobius"/>
    </source>
</evidence>